<name>A0ABT9B836_9BACT</name>
<feature type="compositionally biased region" description="Gly residues" evidence="3">
    <location>
        <begin position="122"/>
        <end position="133"/>
    </location>
</feature>
<organism evidence="4 5">
    <name type="scientific">Hymenobacter aranciens</name>
    <dbReference type="NCBI Taxonomy" id="3063996"/>
    <lineage>
        <taxon>Bacteria</taxon>
        <taxon>Pseudomonadati</taxon>
        <taxon>Bacteroidota</taxon>
        <taxon>Cytophagia</taxon>
        <taxon>Cytophagales</taxon>
        <taxon>Hymenobacteraceae</taxon>
        <taxon>Hymenobacter</taxon>
    </lineage>
</organism>
<evidence type="ECO:0008006" key="6">
    <source>
        <dbReference type="Google" id="ProtNLM"/>
    </source>
</evidence>
<evidence type="ECO:0000256" key="1">
    <source>
        <dbReference type="ARBA" id="ARBA00022737"/>
    </source>
</evidence>
<dbReference type="EMBL" id="JAUQSY010000002">
    <property type="protein sequence ID" value="MDO7873818.1"/>
    <property type="molecule type" value="Genomic_DNA"/>
</dbReference>
<dbReference type="Gene3D" id="2.120.10.30">
    <property type="entry name" value="TolB, C-terminal domain"/>
    <property type="match status" value="1"/>
</dbReference>
<dbReference type="PANTHER" id="PTHR13833:SF71">
    <property type="entry name" value="NHL DOMAIN-CONTAINING PROTEIN"/>
    <property type="match status" value="1"/>
</dbReference>
<keyword evidence="5" id="KW-1185">Reference proteome</keyword>
<evidence type="ECO:0000256" key="3">
    <source>
        <dbReference type="SAM" id="MobiDB-lite"/>
    </source>
</evidence>
<gene>
    <name evidence="4" type="ORF">Q5H93_03670</name>
</gene>
<sequence length="188" mass="19212">MPANRGQVSTLAGKAGDASYFDGPGPAARFNGPAGVAVDAAGTVYVCDSQNQAIRKITRAGVVSSLAGASDNQAGAPGRIGRTDGVGAAASFHNPTAVAVDATGTLYVADSYNNSIRKITAAGGGDDPGGYGPLQGQRRWHRHGGAFQPPHWCGRGCGGHCVRGRLLQPHHPQDYARRGSEHPGGFGR</sequence>
<dbReference type="PANTHER" id="PTHR13833">
    <property type="match status" value="1"/>
</dbReference>
<dbReference type="InterPro" id="IPR011042">
    <property type="entry name" value="6-blade_b-propeller_TolB-like"/>
</dbReference>
<proteinExistence type="predicted"/>
<dbReference type="PROSITE" id="PS51125">
    <property type="entry name" value="NHL"/>
    <property type="match status" value="2"/>
</dbReference>
<evidence type="ECO:0000313" key="4">
    <source>
        <dbReference type="EMBL" id="MDO7873818.1"/>
    </source>
</evidence>
<comment type="caution">
    <text evidence="4">The sequence shown here is derived from an EMBL/GenBank/DDBJ whole genome shotgun (WGS) entry which is preliminary data.</text>
</comment>
<dbReference type="InterPro" id="IPR001258">
    <property type="entry name" value="NHL_repeat"/>
</dbReference>
<protein>
    <recommendedName>
        <fullName evidence="6">SMP-30/Gluconolactonase/LRE-like region domain-containing protein</fullName>
    </recommendedName>
</protein>
<dbReference type="SUPFAM" id="SSF101898">
    <property type="entry name" value="NHL repeat"/>
    <property type="match status" value="1"/>
</dbReference>
<feature type="repeat" description="NHL" evidence="2">
    <location>
        <begin position="80"/>
        <end position="122"/>
    </location>
</feature>
<keyword evidence="1" id="KW-0677">Repeat</keyword>
<evidence type="ECO:0000256" key="2">
    <source>
        <dbReference type="PROSITE-ProRule" id="PRU00504"/>
    </source>
</evidence>
<feature type="repeat" description="NHL" evidence="2">
    <location>
        <begin position="18"/>
        <end position="60"/>
    </location>
</feature>
<evidence type="ECO:0000313" key="5">
    <source>
        <dbReference type="Proteomes" id="UP001176429"/>
    </source>
</evidence>
<feature type="region of interest" description="Disordered" evidence="3">
    <location>
        <begin position="122"/>
        <end position="143"/>
    </location>
</feature>
<reference evidence="4" key="1">
    <citation type="submission" date="2023-07" db="EMBL/GenBank/DDBJ databases">
        <authorList>
            <person name="Kim M.K."/>
        </authorList>
    </citation>
    <scope>NUCLEOTIDE SEQUENCE</scope>
    <source>
        <strain evidence="4">ASUV-10-1</strain>
    </source>
</reference>
<accession>A0ABT9B836</accession>
<dbReference type="Proteomes" id="UP001176429">
    <property type="component" value="Unassembled WGS sequence"/>
</dbReference>
<dbReference type="Pfam" id="PF01436">
    <property type="entry name" value="NHL"/>
    <property type="match status" value="2"/>
</dbReference>